<dbReference type="InterPro" id="IPR056002">
    <property type="entry name" value="DUF7580"/>
</dbReference>
<dbReference type="PANTHER" id="PTHR43806">
    <property type="entry name" value="PEPTIDASE S8"/>
    <property type="match status" value="1"/>
</dbReference>
<feature type="active site" description="Charge relay system" evidence="5">
    <location>
        <position position="741"/>
    </location>
</feature>
<evidence type="ECO:0000313" key="9">
    <source>
        <dbReference type="EMBL" id="TFB05981.1"/>
    </source>
</evidence>
<dbReference type="SUPFAM" id="SSF52743">
    <property type="entry name" value="Subtilisin-like"/>
    <property type="match status" value="1"/>
</dbReference>
<evidence type="ECO:0000259" key="8">
    <source>
        <dbReference type="Pfam" id="PF24476"/>
    </source>
</evidence>
<comment type="similarity">
    <text evidence="1 5">Belongs to the peptidase S8 family.</text>
</comment>
<dbReference type="Pfam" id="PF24476">
    <property type="entry name" value="DUF7580"/>
    <property type="match status" value="1"/>
</dbReference>
<evidence type="ECO:0000313" key="10">
    <source>
        <dbReference type="Proteomes" id="UP001642720"/>
    </source>
</evidence>
<dbReference type="PANTHER" id="PTHR43806:SF11">
    <property type="entry name" value="CEREVISIN-RELATED"/>
    <property type="match status" value="1"/>
</dbReference>
<keyword evidence="3 5" id="KW-0378">Hydrolase</keyword>
<feature type="active site" description="Charge relay system" evidence="5">
    <location>
        <position position="578"/>
    </location>
</feature>
<evidence type="ECO:0000256" key="4">
    <source>
        <dbReference type="ARBA" id="ARBA00022825"/>
    </source>
</evidence>
<evidence type="ECO:0000256" key="3">
    <source>
        <dbReference type="ARBA" id="ARBA00022801"/>
    </source>
</evidence>
<evidence type="ECO:0000256" key="6">
    <source>
        <dbReference type="SAM" id="MobiDB-lite"/>
    </source>
</evidence>
<sequence length="825" mass="92898">MGSLWETHHALQDGVLGQEEKVTKRLPVLLKQLEAVCKWPPLFSLKILDTSHPFPFLHALVQQSSLDSHKFLHNLSDAILRFVSTGGQHVENLLSNLQKLTSRRNATSHLQEHDRPSQAPSNGLIESPDEYPAIVNKTLYTILLQHSHCQCPSNDDSLIYQEHWARLRLGTKASVTQDHVMFDTLYSAVPAHNVSCETKWQHLRFQVAKQQKDRKLIQLGSLCSLLGRPLGRVCIKLEIVDGQLLQLFDAERSDQRLLQSQSVSLSKLLEYRRLPSKSKVLLAYILAKSVWQYYDSDFMKAPWTGDSVHFMRESHSHDTQQEEINPASPCFAFSPMTPGQLESAEYCKSYSVLHRYPRMLALAVLLVDICRREPSAIQEAESLEERINNDFTRCSEILESKHWPDLDLRNEYAIWTYKDAVRKCLDPDLFHIHHSPNSSTEIAIKKRRNALYTYVVLPLATLCANMGIIDKLDEIERLKYSEPSVESTSAPVPSLLSLNQSIDSAAAWLESLMASHLTAQLIQRFRSNTTLKRIRIAILDTGYDASSQFFAAAPRKKRLIKWKDFVEGQEQPLDCDGHGSHVLSILMKVAPTADICVARVAKNAEDLENRASSIAQAISWATNRDEANANIVSISFGFPEEPEVEGKTVISNAIHSAIHHRSGQVLFFAAAANDGGNQREMFPARHDKVISIRATNHQGAFQHFNPAADPFESHVFGTLGTDVPGVWLSTQEKEVCKTGTSIVTPIAAGIAATILGYAQLGISSKRFGDDARMERLGTKRGMILALMKLSREMRQGHFYLFPQDFYRETKEQQRDALLLEAVRLA</sequence>
<evidence type="ECO:0000256" key="5">
    <source>
        <dbReference type="PROSITE-ProRule" id="PRU01240"/>
    </source>
</evidence>
<evidence type="ECO:0000256" key="1">
    <source>
        <dbReference type="ARBA" id="ARBA00011073"/>
    </source>
</evidence>
<dbReference type="Proteomes" id="UP001642720">
    <property type="component" value="Unassembled WGS sequence"/>
</dbReference>
<dbReference type="CDD" id="cd00306">
    <property type="entry name" value="Peptidases_S8_S53"/>
    <property type="match status" value="1"/>
</dbReference>
<keyword evidence="4 5" id="KW-0720">Serine protease</keyword>
<accession>A0ABY2HEC1</accession>
<organism evidence="9 10">
    <name type="scientific">Trichoderma ghanense</name>
    <dbReference type="NCBI Taxonomy" id="65468"/>
    <lineage>
        <taxon>Eukaryota</taxon>
        <taxon>Fungi</taxon>
        <taxon>Dikarya</taxon>
        <taxon>Ascomycota</taxon>
        <taxon>Pezizomycotina</taxon>
        <taxon>Sordariomycetes</taxon>
        <taxon>Hypocreomycetidae</taxon>
        <taxon>Hypocreales</taxon>
        <taxon>Hypocreaceae</taxon>
        <taxon>Trichoderma</taxon>
    </lineage>
</organism>
<dbReference type="GO" id="GO:0006508">
    <property type="term" value="P:proteolysis"/>
    <property type="evidence" value="ECO:0007669"/>
    <property type="project" value="UniProtKB-KW"/>
</dbReference>
<dbReference type="InterPro" id="IPR015500">
    <property type="entry name" value="Peptidase_S8_subtilisin-rel"/>
</dbReference>
<keyword evidence="10" id="KW-1185">Reference proteome</keyword>
<feature type="domain" description="Peptidase S8/S53" evidence="7">
    <location>
        <begin position="533"/>
        <end position="756"/>
    </location>
</feature>
<feature type="domain" description="DUF7580" evidence="8">
    <location>
        <begin position="138"/>
        <end position="461"/>
    </location>
</feature>
<dbReference type="Gene3D" id="3.40.50.200">
    <property type="entry name" value="Peptidase S8/S53 domain"/>
    <property type="match status" value="1"/>
</dbReference>
<reference evidence="9 10" key="1">
    <citation type="submission" date="2018-01" db="EMBL/GenBank/DDBJ databases">
        <title>Genome characterization of the sugarcane-associated fungus Trichoderma ghanense CCMA-1212 and their application in lignocelulose bioconversion.</title>
        <authorList>
            <person name="Steindorff A.S."/>
            <person name="Mendes T.D."/>
            <person name="Vilela E.S.D."/>
            <person name="Rodrigues D.S."/>
            <person name="Formighieri E.F."/>
            <person name="Melo I.S."/>
            <person name="Favaro L.C.L."/>
        </authorList>
    </citation>
    <scope>NUCLEOTIDE SEQUENCE [LARGE SCALE GENOMIC DNA]</scope>
    <source>
        <strain evidence="9 10">CCMA-1212</strain>
    </source>
</reference>
<dbReference type="InterPro" id="IPR050131">
    <property type="entry name" value="Peptidase_S8_subtilisin-like"/>
</dbReference>
<dbReference type="GeneID" id="300573696"/>
<dbReference type="RefSeq" id="XP_073562182.1">
    <property type="nucleotide sequence ID" value="XM_073699246.1"/>
</dbReference>
<keyword evidence="2 5" id="KW-0645">Protease</keyword>
<feature type="region of interest" description="Disordered" evidence="6">
    <location>
        <begin position="104"/>
        <end position="126"/>
    </location>
</feature>
<gene>
    <name evidence="9" type="ORF">CCMA1212_001832</name>
</gene>
<dbReference type="EMBL" id="PPTA01000002">
    <property type="protein sequence ID" value="TFB05981.1"/>
    <property type="molecule type" value="Genomic_DNA"/>
</dbReference>
<evidence type="ECO:0000259" key="7">
    <source>
        <dbReference type="Pfam" id="PF00082"/>
    </source>
</evidence>
<evidence type="ECO:0000256" key="2">
    <source>
        <dbReference type="ARBA" id="ARBA00022670"/>
    </source>
</evidence>
<protein>
    <submittedName>
        <fullName evidence="9">Minor extracellular protease Epr</fullName>
    </submittedName>
</protein>
<dbReference type="Pfam" id="PF00082">
    <property type="entry name" value="Peptidase_S8"/>
    <property type="match status" value="1"/>
</dbReference>
<dbReference type="InterPro" id="IPR036852">
    <property type="entry name" value="Peptidase_S8/S53_dom_sf"/>
</dbReference>
<dbReference type="InterPro" id="IPR000209">
    <property type="entry name" value="Peptidase_S8/S53_dom"/>
</dbReference>
<dbReference type="PRINTS" id="PR00723">
    <property type="entry name" value="SUBTILISIN"/>
</dbReference>
<comment type="caution">
    <text evidence="9">The sequence shown here is derived from an EMBL/GenBank/DDBJ whole genome shotgun (WGS) entry which is preliminary data.</text>
</comment>
<dbReference type="PROSITE" id="PS51892">
    <property type="entry name" value="SUBTILASE"/>
    <property type="match status" value="1"/>
</dbReference>
<feature type="active site" description="Charge relay system" evidence="5">
    <location>
        <position position="540"/>
    </location>
</feature>
<proteinExistence type="inferred from homology"/>
<name>A0ABY2HEC1_9HYPO</name>
<dbReference type="GO" id="GO:0008233">
    <property type="term" value="F:peptidase activity"/>
    <property type="evidence" value="ECO:0007669"/>
    <property type="project" value="UniProtKB-KW"/>
</dbReference>